<feature type="domain" description="HTH cro/C1-type" evidence="3">
    <location>
        <begin position="10"/>
        <end position="64"/>
    </location>
</feature>
<protein>
    <recommendedName>
        <fullName evidence="2">Peptide deformylase</fullName>
        <shortName evidence="2">PDF</shortName>
        <ecNumber evidence="2">3.5.1.88</ecNumber>
    </recommendedName>
    <alternativeName>
        <fullName evidence="2">Polypeptide deformylase</fullName>
    </alternativeName>
</protein>
<comment type="caution">
    <text evidence="4">The sequence shown here is derived from an EMBL/GenBank/DDBJ whole genome shotgun (WGS) entry which is preliminary data.</text>
</comment>
<evidence type="ECO:0000259" key="3">
    <source>
        <dbReference type="PROSITE" id="PS50943"/>
    </source>
</evidence>
<keyword evidence="2" id="KW-0479">Metal-binding</keyword>
<dbReference type="InterPro" id="IPR036821">
    <property type="entry name" value="Peptide_deformylase_sf"/>
</dbReference>
<dbReference type="Gene3D" id="1.10.260.40">
    <property type="entry name" value="lambda repressor-like DNA-binding domains"/>
    <property type="match status" value="1"/>
</dbReference>
<dbReference type="PRINTS" id="PR01576">
    <property type="entry name" value="PDEFORMYLASE"/>
</dbReference>
<dbReference type="SUPFAM" id="SSF47413">
    <property type="entry name" value="lambda repressor-like DNA-binding domains"/>
    <property type="match status" value="1"/>
</dbReference>
<evidence type="ECO:0000313" key="4">
    <source>
        <dbReference type="EMBL" id="MFB9902883.1"/>
    </source>
</evidence>
<dbReference type="Pfam" id="PF01327">
    <property type="entry name" value="Pep_deformylase"/>
    <property type="match status" value="1"/>
</dbReference>
<reference evidence="4 5" key="1">
    <citation type="submission" date="2024-09" db="EMBL/GenBank/DDBJ databases">
        <authorList>
            <person name="Sun Q."/>
            <person name="Mori K."/>
        </authorList>
    </citation>
    <scope>NUCLEOTIDE SEQUENCE [LARGE SCALE GENOMIC DNA]</scope>
    <source>
        <strain evidence="4 5">TBRC 7907</strain>
    </source>
</reference>
<dbReference type="InterPro" id="IPR001387">
    <property type="entry name" value="Cro/C1-type_HTH"/>
</dbReference>
<keyword evidence="2" id="KW-0408">Iron</keyword>
<dbReference type="Proteomes" id="UP001589693">
    <property type="component" value="Unassembled WGS sequence"/>
</dbReference>
<evidence type="ECO:0000256" key="2">
    <source>
        <dbReference type="HAMAP-Rule" id="MF_00163"/>
    </source>
</evidence>
<dbReference type="RefSeq" id="WP_377849988.1">
    <property type="nucleotide sequence ID" value="NZ_JBHLZU010000002.1"/>
</dbReference>
<dbReference type="SMART" id="SM00530">
    <property type="entry name" value="HTH_XRE"/>
    <property type="match status" value="1"/>
</dbReference>
<dbReference type="Gene3D" id="3.90.45.10">
    <property type="entry name" value="Peptide deformylase"/>
    <property type="match status" value="1"/>
</dbReference>
<comment type="function">
    <text evidence="2">Removes the formyl group from the N-terminal Met of newly synthesized proteins. Requires at least a dipeptide for an efficient rate of reaction. N-terminal L-methionine is a prerequisite for activity but the enzyme has broad specificity at other positions.</text>
</comment>
<accession>A0ABV5ZPR1</accession>
<keyword evidence="5" id="KW-1185">Reference proteome</keyword>
<proteinExistence type="inferred from homology"/>
<dbReference type="PANTHER" id="PTHR10458:SF22">
    <property type="entry name" value="PEPTIDE DEFORMYLASE"/>
    <property type="match status" value="1"/>
</dbReference>
<comment type="cofactor">
    <cofactor evidence="2">
        <name>Fe(2+)</name>
        <dbReference type="ChEBI" id="CHEBI:29033"/>
    </cofactor>
    <text evidence="2">Binds 1 Fe(2+) ion.</text>
</comment>
<evidence type="ECO:0000256" key="1">
    <source>
        <dbReference type="ARBA" id="ARBA00010759"/>
    </source>
</evidence>
<dbReference type="SUPFAM" id="SSF56420">
    <property type="entry name" value="Peptide deformylase"/>
    <property type="match status" value="1"/>
</dbReference>
<sequence length="484" mass="54909">MTDNGFIAEFKRLRDVRGLSQTRLGALMGYDRSYLSKIETGVERPGLDFVRRADAVFEAAGSLLRAWHAEYDTPKGTPSQRESGESASSLIVEHDHAELIYNRGMYQAVMRRTLLNAGTEPVSKYLVRISVDRYPGDPARSNELYRRDPLTWDELQLIAHCGDEPMSIQIRHDRDAFKEVWLLFANSSAQFPLYPGEKTQITYSYQVSENKWGPWFQRAVRLPTKKLSVDLDFPMTAQPSVWGTETGMEMDGLPFRSQIRRVQFADRVRFSWMTENPPLHARYRLEWRMKPGDQAGKAPIVTTATQQMSEIGIVQVEEAILREQAYPFDLPTEAEDARRVVAALAASMERVSQVHTFGKGMGIAAPQIGIGRAAALVRTPDGEMITLLNPRVIDESAETDEKYEGCLSFFDVRGMVPRPLTIDVEHTDIDGNRRIATFEQGLARLVAHEIDHLEGRLYTDRMRPGVSTISVEQYTGTGQKWNYR</sequence>
<feature type="active site" evidence="2">
    <location>
        <position position="449"/>
    </location>
</feature>
<organism evidence="4 5">
    <name type="scientific">Allokutzneria oryzae</name>
    <dbReference type="NCBI Taxonomy" id="1378989"/>
    <lineage>
        <taxon>Bacteria</taxon>
        <taxon>Bacillati</taxon>
        <taxon>Actinomycetota</taxon>
        <taxon>Actinomycetes</taxon>
        <taxon>Pseudonocardiales</taxon>
        <taxon>Pseudonocardiaceae</taxon>
        <taxon>Allokutzneria</taxon>
    </lineage>
</organism>
<dbReference type="EC" id="3.5.1.88" evidence="2"/>
<dbReference type="InterPro" id="IPR023635">
    <property type="entry name" value="Peptide_deformylase"/>
</dbReference>
<dbReference type="CDD" id="cd00093">
    <property type="entry name" value="HTH_XRE"/>
    <property type="match status" value="1"/>
</dbReference>
<dbReference type="EMBL" id="JBHLZU010000002">
    <property type="protein sequence ID" value="MFB9902883.1"/>
    <property type="molecule type" value="Genomic_DNA"/>
</dbReference>
<feature type="binding site" evidence="2">
    <location>
        <position position="452"/>
    </location>
    <ligand>
        <name>Fe cation</name>
        <dbReference type="ChEBI" id="CHEBI:24875"/>
    </ligand>
</feature>
<dbReference type="PANTHER" id="PTHR10458">
    <property type="entry name" value="PEPTIDE DEFORMYLASE"/>
    <property type="match status" value="1"/>
</dbReference>
<feature type="binding site" evidence="2">
    <location>
        <position position="448"/>
    </location>
    <ligand>
        <name>Fe cation</name>
        <dbReference type="ChEBI" id="CHEBI:24875"/>
    </ligand>
</feature>
<name>A0ABV5ZPR1_9PSEU</name>
<keyword evidence="2" id="KW-0648">Protein biosynthesis</keyword>
<feature type="binding site" evidence="2">
    <location>
        <position position="406"/>
    </location>
    <ligand>
        <name>Fe cation</name>
        <dbReference type="ChEBI" id="CHEBI:24875"/>
    </ligand>
</feature>
<comment type="catalytic activity">
    <reaction evidence="2">
        <text>N-terminal N-formyl-L-methionyl-[peptide] + H2O = N-terminal L-methionyl-[peptide] + formate</text>
        <dbReference type="Rhea" id="RHEA:24420"/>
        <dbReference type="Rhea" id="RHEA-COMP:10639"/>
        <dbReference type="Rhea" id="RHEA-COMP:10640"/>
        <dbReference type="ChEBI" id="CHEBI:15377"/>
        <dbReference type="ChEBI" id="CHEBI:15740"/>
        <dbReference type="ChEBI" id="CHEBI:49298"/>
        <dbReference type="ChEBI" id="CHEBI:64731"/>
        <dbReference type="EC" id="3.5.1.88"/>
    </reaction>
</comment>
<dbReference type="InterPro" id="IPR010982">
    <property type="entry name" value="Lambda_DNA-bd_dom_sf"/>
</dbReference>
<dbReference type="HAMAP" id="MF_00163">
    <property type="entry name" value="Pep_deformylase"/>
    <property type="match status" value="1"/>
</dbReference>
<dbReference type="PROSITE" id="PS50943">
    <property type="entry name" value="HTH_CROC1"/>
    <property type="match status" value="1"/>
</dbReference>
<comment type="similarity">
    <text evidence="1 2">Belongs to the polypeptide deformylase family.</text>
</comment>
<gene>
    <name evidence="2" type="primary">def</name>
    <name evidence="4" type="ORF">ACFFQA_02915</name>
</gene>
<evidence type="ECO:0000313" key="5">
    <source>
        <dbReference type="Proteomes" id="UP001589693"/>
    </source>
</evidence>
<dbReference type="Pfam" id="PF13560">
    <property type="entry name" value="HTH_31"/>
    <property type="match status" value="1"/>
</dbReference>
<keyword evidence="2" id="KW-0378">Hydrolase</keyword>